<sequence length="211" mass="22458">MPTSSHSSAISPGSPVKDTQPQLPASQQAPTAASTAVSPHLVHPGTLSVSITQTSTPASSSISPTSSSAAATPPPTKLRPKAKAPNVFTNDGSFLDRIRRSRKVKKKIAERNRKYEQGWYIKLQFADRFKARGKRHMSPKASKPGGHSTSDVTPESEGDPSPKRRRLSTSDRSQSSGNSSGSGRVTAQEEYRNAMESYPTSLKDGGTGAVK</sequence>
<evidence type="ECO:0000313" key="2">
    <source>
        <dbReference type="EMBL" id="KAF5317681.1"/>
    </source>
</evidence>
<reference evidence="2 3" key="1">
    <citation type="journal article" date="2020" name="ISME J.">
        <title>Uncovering the hidden diversity of litter-decomposition mechanisms in mushroom-forming fungi.</title>
        <authorList>
            <person name="Floudas D."/>
            <person name="Bentzer J."/>
            <person name="Ahren D."/>
            <person name="Johansson T."/>
            <person name="Persson P."/>
            <person name="Tunlid A."/>
        </authorList>
    </citation>
    <scope>NUCLEOTIDE SEQUENCE [LARGE SCALE GENOMIC DNA]</scope>
    <source>
        <strain evidence="2 3">CBS 101986</strain>
    </source>
</reference>
<keyword evidence="3" id="KW-1185">Reference proteome</keyword>
<name>A0A8H5EZ59_9AGAR</name>
<dbReference type="AlphaFoldDB" id="A0A8H5EZ59"/>
<protein>
    <submittedName>
        <fullName evidence="2">Uncharacterized protein</fullName>
    </submittedName>
</protein>
<evidence type="ECO:0000313" key="3">
    <source>
        <dbReference type="Proteomes" id="UP000567179"/>
    </source>
</evidence>
<dbReference type="OrthoDB" id="5544050at2759"/>
<accession>A0A8H5EZ59</accession>
<comment type="caution">
    <text evidence="2">The sequence shown here is derived from an EMBL/GenBank/DDBJ whole genome shotgun (WGS) entry which is preliminary data.</text>
</comment>
<feature type="compositionally biased region" description="Low complexity" evidence="1">
    <location>
        <begin position="1"/>
        <end position="39"/>
    </location>
</feature>
<feature type="region of interest" description="Disordered" evidence="1">
    <location>
        <begin position="1"/>
        <end position="111"/>
    </location>
</feature>
<evidence type="ECO:0000256" key="1">
    <source>
        <dbReference type="SAM" id="MobiDB-lite"/>
    </source>
</evidence>
<feature type="compositionally biased region" description="Low complexity" evidence="1">
    <location>
        <begin position="50"/>
        <end position="71"/>
    </location>
</feature>
<dbReference type="Proteomes" id="UP000567179">
    <property type="component" value="Unassembled WGS sequence"/>
</dbReference>
<organism evidence="2 3">
    <name type="scientific">Psilocybe cf. subviscida</name>
    <dbReference type="NCBI Taxonomy" id="2480587"/>
    <lineage>
        <taxon>Eukaryota</taxon>
        <taxon>Fungi</taxon>
        <taxon>Dikarya</taxon>
        <taxon>Basidiomycota</taxon>
        <taxon>Agaricomycotina</taxon>
        <taxon>Agaricomycetes</taxon>
        <taxon>Agaricomycetidae</taxon>
        <taxon>Agaricales</taxon>
        <taxon>Agaricineae</taxon>
        <taxon>Strophariaceae</taxon>
        <taxon>Psilocybe</taxon>
    </lineage>
</organism>
<gene>
    <name evidence="2" type="ORF">D9619_012684</name>
</gene>
<feature type="compositionally biased region" description="Low complexity" evidence="1">
    <location>
        <begin position="170"/>
        <end position="183"/>
    </location>
</feature>
<feature type="region of interest" description="Disordered" evidence="1">
    <location>
        <begin position="130"/>
        <end position="211"/>
    </location>
</feature>
<dbReference type="EMBL" id="JAACJJ010000032">
    <property type="protein sequence ID" value="KAF5317681.1"/>
    <property type="molecule type" value="Genomic_DNA"/>
</dbReference>
<proteinExistence type="predicted"/>